<evidence type="ECO:0000259" key="5">
    <source>
        <dbReference type="PROSITE" id="PS51339"/>
    </source>
</evidence>
<dbReference type="InterPro" id="IPR003595">
    <property type="entry name" value="Tyr_Pase_cat"/>
</dbReference>
<evidence type="ECO:0000256" key="4">
    <source>
        <dbReference type="ARBA" id="ARBA00023098"/>
    </source>
</evidence>
<dbReference type="InterPro" id="IPR030564">
    <property type="entry name" value="Myotubularin"/>
</dbReference>
<comment type="caution">
    <text evidence="6">The sequence shown here is derived from an EMBL/GenBank/DDBJ whole genome shotgun (WGS) entry which is preliminary data.</text>
</comment>
<dbReference type="PROSITE" id="PS00383">
    <property type="entry name" value="TYR_PHOSPHATASE_1"/>
    <property type="match status" value="1"/>
</dbReference>
<dbReference type="PANTHER" id="PTHR10807:SF128">
    <property type="entry name" value="PHOSPHATIDYLINOSITOL-3,5-BISPHOSPHATE 3-PHOSPHATASE"/>
    <property type="match status" value="1"/>
</dbReference>
<dbReference type="Pfam" id="PF02893">
    <property type="entry name" value="GRAM"/>
    <property type="match status" value="1"/>
</dbReference>
<dbReference type="SMART" id="SM00404">
    <property type="entry name" value="PTPc_motif"/>
    <property type="match status" value="1"/>
</dbReference>
<dbReference type="InterPro" id="IPR010569">
    <property type="entry name" value="Myotubularin-like_Pase_dom"/>
</dbReference>
<comment type="similarity">
    <text evidence="2">Belongs to the protein-tyrosine phosphatase family. Non-receptor class myotubularin subfamily.</text>
</comment>
<dbReference type="Proteomes" id="UP000825002">
    <property type="component" value="Unassembled WGS sequence"/>
</dbReference>
<evidence type="ECO:0000256" key="2">
    <source>
        <dbReference type="ARBA" id="ARBA00007471"/>
    </source>
</evidence>
<reference evidence="6 7" key="1">
    <citation type="submission" date="2020-10" db="EMBL/GenBank/DDBJ databases">
        <authorList>
            <person name="Klimov P.B."/>
            <person name="Dyachkov S.M."/>
            <person name="Chetverikov P.E."/>
        </authorList>
    </citation>
    <scope>NUCLEOTIDE SEQUENCE [LARGE SCALE GENOMIC DNA]</scope>
    <source>
        <strain evidence="6">BMOC 18-1129-001#AD2665</strain>
        <tissue evidence="6">Entire mites</tissue>
    </source>
</reference>
<accession>A0ABQ7SBK9</accession>
<sequence>MELLNGERLLISTKEVSNISPYHGPVIGQLNITNYRLFFMSTQLSTNVVIDMPLGFISRVEKIGGSTSKRENAYGLELLCKDMRNLRFAHSKENHSRRDVFEKIQQYAFPITNKLHLFAFDYHEKFPVNGWNVYEPIAEYKRLGSITETWKITRINENYTLCDTYPSILVVPSAASEDDLRQVAQFRSRGRIPVLSWLHPESQASLTRCAQPLVGVGGKRSRDDERYVQMIMDANAQSHKIYIMDARPSANAMANKALGGGFENEDFYQNAEVIYLDIQNIHSIRESWRKLKELCYPGIEEQRWHSNLEATLWLEHIRSVLSGAIRIADKLENHKTSLIVHCSDGWDRTSQLTSLAMIMLDPYYRTLKGFQVLVEKEWISFGHKFLQRLGHGEDKHSDTDRAPIFLQFIDCVWQITQQFPNAFEFNDHFLITVSDHSYSCLFGTFLCNSEQQRTKENIKSRTVSLWSFINSFQNDFLNPLYSQSTKDHVIFPLASPRRIELWTRYYCRWNPNLRPQASVQHRNKELSLAKRELQKRVDDLKSKFNK</sequence>
<name>A0ABQ7SBK9_9ACAR</name>
<dbReference type="PROSITE" id="PS51339">
    <property type="entry name" value="PPASE_MYOTUBULARIN"/>
    <property type="match status" value="1"/>
</dbReference>
<feature type="non-terminal residue" evidence="6">
    <location>
        <position position="1"/>
    </location>
</feature>
<dbReference type="SUPFAM" id="SSF52799">
    <property type="entry name" value="(Phosphotyrosine protein) phosphatases II"/>
    <property type="match status" value="1"/>
</dbReference>
<dbReference type="InterPro" id="IPR016130">
    <property type="entry name" value="Tyr_Pase_AS"/>
</dbReference>
<dbReference type="EC" id="3.1.3.95" evidence="3"/>
<evidence type="ECO:0000313" key="6">
    <source>
        <dbReference type="EMBL" id="KAG9510805.1"/>
    </source>
</evidence>
<comment type="subcellular location">
    <subcellularLocation>
        <location evidence="1">Endomembrane system</location>
        <topology evidence="1">Peripheral membrane protein</topology>
    </subcellularLocation>
</comment>
<dbReference type="InterPro" id="IPR011993">
    <property type="entry name" value="PH-like_dom_sf"/>
</dbReference>
<dbReference type="SUPFAM" id="SSF50729">
    <property type="entry name" value="PH domain-like"/>
    <property type="match status" value="1"/>
</dbReference>
<dbReference type="EMBL" id="JAIFTH010000073">
    <property type="protein sequence ID" value="KAG9510805.1"/>
    <property type="molecule type" value="Genomic_DNA"/>
</dbReference>
<feature type="domain" description="Myotubularin phosphatase" evidence="5">
    <location>
        <begin position="130"/>
        <end position="506"/>
    </location>
</feature>
<evidence type="ECO:0000256" key="3">
    <source>
        <dbReference type="ARBA" id="ARBA00012903"/>
    </source>
</evidence>
<proteinExistence type="inferred from homology"/>
<dbReference type="PANTHER" id="PTHR10807">
    <property type="entry name" value="MYOTUBULARIN-RELATED"/>
    <property type="match status" value="1"/>
</dbReference>
<dbReference type="Pfam" id="PF06602">
    <property type="entry name" value="Myotub-related"/>
    <property type="match status" value="1"/>
</dbReference>
<evidence type="ECO:0000256" key="1">
    <source>
        <dbReference type="ARBA" id="ARBA00004184"/>
    </source>
</evidence>
<gene>
    <name evidence="6" type="primary">MTMR2</name>
    <name evidence="6" type="ORF">GZH46_00638</name>
</gene>
<dbReference type="InterPro" id="IPR004182">
    <property type="entry name" value="GRAM"/>
</dbReference>
<dbReference type="InterPro" id="IPR029021">
    <property type="entry name" value="Prot-tyrosine_phosphatase-like"/>
</dbReference>
<keyword evidence="7" id="KW-1185">Reference proteome</keyword>
<dbReference type="Gene3D" id="2.30.29.30">
    <property type="entry name" value="Pleckstrin-homology domain (PH domain)/Phosphotyrosine-binding domain (PTB)"/>
    <property type="match status" value="1"/>
</dbReference>
<protein>
    <recommendedName>
        <fullName evidence="3">phosphatidylinositol-3,5-bisphosphate 3-phosphatase</fullName>
        <ecNumber evidence="3">3.1.3.95</ecNumber>
    </recommendedName>
</protein>
<organism evidence="6 7">
    <name type="scientific">Fragariocoptes setiger</name>
    <dbReference type="NCBI Taxonomy" id="1670756"/>
    <lineage>
        <taxon>Eukaryota</taxon>
        <taxon>Metazoa</taxon>
        <taxon>Ecdysozoa</taxon>
        <taxon>Arthropoda</taxon>
        <taxon>Chelicerata</taxon>
        <taxon>Arachnida</taxon>
        <taxon>Acari</taxon>
        <taxon>Acariformes</taxon>
        <taxon>Trombidiformes</taxon>
        <taxon>Prostigmata</taxon>
        <taxon>Eupodina</taxon>
        <taxon>Eriophyoidea</taxon>
        <taxon>Phytoptidae</taxon>
        <taxon>Fragariocoptes</taxon>
    </lineage>
</organism>
<evidence type="ECO:0000313" key="7">
    <source>
        <dbReference type="Proteomes" id="UP000825002"/>
    </source>
</evidence>
<keyword evidence="4" id="KW-0443">Lipid metabolism</keyword>